<dbReference type="PROSITE" id="PS51318">
    <property type="entry name" value="TAT"/>
    <property type="match status" value="1"/>
</dbReference>
<dbReference type="Proteomes" id="UP000738431">
    <property type="component" value="Chromosome"/>
</dbReference>
<dbReference type="PANTHER" id="PTHR43818:SF12">
    <property type="entry name" value="NADH-DEPENDENT DEHYDROGENASE-RELATED"/>
    <property type="match status" value="1"/>
</dbReference>
<reference evidence="3 4" key="1">
    <citation type="submission" date="2021-08" db="EMBL/GenBank/DDBJ databases">
        <authorList>
            <person name="Zhang D."/>
            <person name="Zhang A."/>
            <person name="Wang L."/>
        </authorList>
    </citation>
    <scope>NUCLEOTIDE SEQUENCE [LARGE SCALE GENOMIC DNA]</scope>
    <source>
        <strain evidence="3 4">WL0086</strain>
    </source>
</reference>
<dbReference type="Gene3D" id="3.30.360.10">
    <property type="entry name" value="Dihydrodipicolinate Reductase, domain 2"/>
    <property type="match status" value="1"/>
</dbReference>
<dbReference type="InterPro" id="IPR006311">
    <property type="entry name" value="TAT_signal"/>
</dbReference>
<protein>
    <submittedName>
        <fullName evidence="3">Gfo/Idh/MocA family oxidoreductase</fullName>
    </submittedName>
</protein>
<feature type="domain" description="Gfo/Idh/MocA-like oxidoreductase N-terminal" evidence="1">
    <location>
        <begin position="46"/>
        <end position="170"/>
    </location>
</feature>
<sequence>MTDSPSPQLNPTSWSRRGFLKTGLAAGGMVLAAPAVLRGQPSANAINIALVGVGSQGRVLLDSMLNIPELNFVAVCDIWELSQRYGVNRLKKAGFNPNGYTDIEDMLAKEQNLDAVIIATPDFWHAPHTNMCLKAGLHVYCEKMMAHTVESARSMVQTMRETGKLLQIGHQRRSNPRYLHALHNIIEKAKIPGRITNINGQWNRAVSEDLGWPKRYEIPADTLQRYGFKDMHQFRNWRWFKDLSGGPISDLGAHQIDIFNWFLGTGPKSVMASGGADYYDTHEWYDNVMAIFEYDTAQGPVRAFYQVLTTTSAGGGYFEQFMGDEGSVKISENPNLTKVYREDRAPDWEKWIELNYLRRSAGAPAPKEAATVDVRETAPLVAYDLPVVLDKPLHQPHLENFFAAVRGQAKLNCDAAHAFESEAAIFKVNPAVAARKALDFTPEDFKA</sequence>
<dbReference type="SUPFAM" id="SSF51735">
    <property type="entry name" value="NAD(P)-binding Rossmann-fold domains"/>
    <property type="match status" value="1"/>
</dbReference>
<dbReference type="RefSeq" id="WP_221032546.1">
    <property type="nucleotide sequence ID" value="NZ_CP139781.1"/>
</dbReference>
<proteinExistence type="predicted"/>
<reference evidence="3 4" key="2">
    <citation type="submission" date="2023-12" db="EMBL/GenBank/DDBJ databases">
        <title>Description of an unclassified Opitutus bacterium of Verrucomicrobiota.</title>
        <authorList>
            <person name="Zhang D.-F."/>
        </authorList>
    </citation>
    <scope>NUCLEOTIDE SEQUENCE [LARGE SCALE GENOMIC DNA]</scope>
    <source>
        <strain evidence="3 4">WL0086</strain>
    </source>
</reference>
<dbReference type="SUPFAM" id="SSF55347">
    <property type="entry name" value="Glyceraldehyde-3-phosphate dehydrogenase-like, C-terminal domain"/>
    <property type="match status" value="1"/>
</dbReference>
<dbReference type="Pfam" id="PF01408">
    <property type="entry name" value="GFO_IDH_MocA"/>
    <property type="match status" value="1"/>
</dbReference>
<dbReference type="InterPro" id="IPR000683">
    <property type="entry name" value="Gfo/Idh/MocA-like_OxRdtase_N"/>
</dbReference>
<gene>
    <name evidence="3" type="ORF">K1X11_003395</name>
</gene>
<dbReference type="Pfam" id="PF22725">
    <property type="entry name" value="GFO_IDH_MocA_C3"/>
    <property type="match status" value="1"/>
</dbReference>
<dbReference type="InterPro" id="IPR019546">
    <property type="entry name" value="TAT_signal_bac_arc"/>
</dbReference>
<feature type="domain" description="GFO/IDH/MocA-like oxidoreductase" evidence="2">
    <location>
        <begin position="230"/>
        <end position="327"/>
    </location>
</feature>
<evidence type="ECO:0000313" key="3">
    <source>
        <dbReference type="EMBL" id="WRQ88434.1"/>
    </source>
</evidence>
<dbReference type="Gene3D" id="3.40.50.720">
    <property type="entry name" value="NAD(P)-binding Rossmann-like Domain"/>
    <property type="match status" value="1"/>
</dbReference>
<dbReference type="InterPro" id="IPR036291">
    <property type="entry name" value="NAD(P)-bd_dom_sf"/>
</dbReference>
<dbReference type="PANTHER" id="PTHR43818">
    <property type="entry name" value="BCDNA.GH03377"/>
    <property type="match status" value="1"/>
</dbReference>
<accession>A0ABZ1CCU1</accession>
<evidence type="ECO:0000259" key="2">
    <source>
        <dbReference type="Pfam" id="PF22725"/>
    </source>
</evidence>
<dbReference type="EMBL" id="CP139781">
    <property type="protein sequence ID" value="WRQ88434.1"/>
    <property type="molecule type" value="Genomic_DNA"/>
</dbReference>
<name>A0ABZ1CCU1_9BACT</name>
<keyword evidence="4" id="KW-1185">Reference proteome</keyword>
<evidence type="ECO:0000313" key="4">
    <source>
        <dbReference type="Proteomes" id="UP000738431"/>
    </source>
</evidence>
<evidence type="ECO:0000259" key="1">
    <source>
        <dbReference type="Pfam" id="PF01408"/>
    </source>
</evidence>
<organism evidence="3 4">
    <name type="scientific">Actomonas aquatica</name>
    <dbReference type="NCBI Taxonomy" id="2866162"/>
    <lineage>
        <taxon>Bacteria</taxon>
        <taxon>Pseudomonadati</taxon>
        <taxon>Verrucomicrobiota</taxon>
        <taxon>Opitutia</taxon>
        <taxon>Opitutales</taxon>
        <taxon>Opitutaceae</taxon>
        <taxon>Actomonas</taxon>
    </lineage>
</organism>
<dbReference type="InterPro" id="IPR050463">
    <property type="entry name" value="Gfo/Idh/MocA_oxidrdct_glycsds"/>
</dbReference>
<dbReference type="NCBIfam" id="TIGR01409">
    <property type="entry name" value="TAT_signal_seq"/>
    <property type="match status" value="1"/>
</dbReference>
<dbReference type="InterPro" id="IPR055170">
    <property type="entry name" value="GFO_IDH_MocA-like_dom"/>
</dbReference>